<sequence length="733" mass="81467">MTSNDYAQTAIERFLPRLPSSLYEIAWQYSLYDWYSAVQSGDIDWDLAPEHLAYLTPRAQSELFGEPDSLITVYADLSDPATPQLRPDGVGGPVEVTSYTAADRFRVGHSYPANKASSMTDYSITTQKSADAHHLAGLRDDAWGTNNVQDRFTDWAQSEYADAVRERVSDDAAAIIEGLAALGNDDEAMETLAEAFLAETGGEDEEFEALITVRVRLPDAEEYKLPGEIPVLNEVMVEKKSSRLESISVKAASGEGVGYVTGENGEVTGGSPGLFGMFGKKQREHFPNLDTDGSAAWRNRPLTFDMAAAVAAADSIFEDFYHGLGNNRRLYVLPYLAARGDTLDADDFACFYDRVFQPLRDAETGPDGNFDSQLETIMRTAAHPTQATGEGDNFGSTDVWDRVRFAAVLQVTGNPDRVYFDTLDASHYPAALEDAHNEVTDSSVFADDGIFTANPSPESSPLLGVGLQLTRYILYGFYFQRTTEPTRTSRQASDRPGAGDIDDDRMQRVRKLLTGGHLPMQPLLEQYIHQLVQDQREQFDENDGYIAFPKRSVVEQYTQLRALTIAGALTTTDTTFDFTTTTMTDPDSQEDRLEQFLDSHNALAEIRHRAVFLLGGLVGRITAYQDYNDVSSTLVRRYPVDYLTKQTVKEVTKEVLQMDNSYAEAAGDRSYLTNNRYTSRLADTMLRTDPTSWSMTEPELQWLYSLGIAYGLNDSNIEQPAEDTEDIAEVAND</sequence>
<dbReference type="InterPro" id="IPR013389">
    <property type="entry name" value="CRISPR-assoc_prot_Cas8b"/>
</dbReference>
<dbReference type="RefSeq" id="WP_129069529.1">
    <property type="nucleotide sequence ID" value="NZ_RDFA01000004.1"/>
</dbReference>
<evidence type="ECO:0000313" key="2">
    <source>
        <dbReference type="EMBL" id="RXK48692.1"/>
    </source>
</evidence>
<feature type="region of interest" description="Disordered" evidence="1">
    <location>
        <begin position="485"/>
        <end position="504"/>
    </location>
</feature>
<comment type="caution">
    <text evidence="2">The sequence shown here is derived from an EMBL/GenBank/DDBJ whole genome shotgun (WGS) entry which is preliminary data.</text>
</comment>
<dbReference type="EMBL" id="RDFA01000004">
    <property type="protein sequence ID" value="RXK48692.1"/>
    <property type="molecule type" value="Genomic_DNA"/>
</dbReference>
<evidence type="ECO:0000313" key="3">
    <source>
        <dbReference type="Proteomes" id="UP000289691"/>
    </source>
</evidence>
<gene>
    <name evidence="2" type="ORF">EAF64_13555</name>
</gene>
<dbReference type="AlphaFoldDB" id="A0A498KUQ2"/>
<dbReference type="Proteomes" id="UP000289691">
    <property type="component" value="Unassembled WGS sequence"/>
</dbReference>
<evidence type="ECO:0000256" key="1">
    <source>
        <dbReference type="SAM" id="MobiDB-lite"/>
    </source>
</evidence>
<accession>A0A498KUQ2</accession>
<name>A0A498KUQ2_9EURY</name>
<dbReference type="OrthoDB" id="193050at2157"/>
<keyword evidence="3" id="KW-1185">Reference proteome</keyword>
<dbReference type="Pfam" id="PF09484">
    <property type="entry name" value="Cas_TM1802"/>
    <property type="match status" value="1"/>
</dbReference>
<organism evidence="2 3">
    <name type="scientific">Halorientalis pallida</name>
    <dbReference type="NCBI Taxonomy" id="2479928"/>
    <lineage>
        <taxon>Archaea</taxon>
        <taxon>Methanobacteriati</taxon>
        <taxon>Methanobacteriota</taxon>
        <taxon>Stenosarchaea group</taxon>
        <taxon>Halobacteria</taxon>
        <taxon>Halobacteriales</taxon>
        <taxon>Haloarculaceae</taxon>
        <taxon>Halorientalis</taxon>
    </lineage>
</organism>
<evidence type="ECO:0008006" key="4">
    <source>
        <dbReference type="Google" id="ProtNLM"/>
    </source>
</evidence>
<protein>
    <recommendedName>
        <fullName evidence="4">CRISPR-associated protein, Csh1 family</fullName>
    </recommendedName>
</protein>
<reference evidence="2 3" key="1">
    <citation type="submission" date="2019-01" db="EMBL/GenBank/DDBJ databases">
        <title>Halorientalis sp. F13-25 a new haloarchaeum isolated from hypersaline water.</title>
        <authorList>
            <person name="Ana D.-V."/>
            <person name="Cristina S.-P."/>
            <person name="Antonio V."/>
        </authorList>
    </citation>
    <scope>NUCLEOTIDE SEQUENCE [LARGE SCALE GENOMIC DNA]</scope>
    <source>
        <strain evidence="2 3">F13-25</strain>
    </source>
</reference>
<proteinExistence type="predicted"/>